<feature type="region of interest" description="Disordered" evidence="1">
    <location>
        <begin position="1"/>
        <end position="22"/>
    </location>
</feature>
<keyword evidence="3" id="KW-1185">Reference proteome</keyword>
<evidence type="ECO:0000256" key="1">
    <source>
        <dbReference type="SAM" id="MobiDB-lite"/>
    </source>
</evidence>
<gene>
    <name evidence="2" type="ORF">LITE_LOCUS10396</name>
</gene>
<dbReference type="EMBL" id="CAMGYJ010000004">
    <property type="protein sequence ID" value="CAI0399626.1"/>
    <property type="molecule type" value="Genomic_DNA"/>
</dbReference>
<evidence type="ECO:0000313" key="2">
    <source>
        <dbReference type="EMBL" id="CAI0399626.1"/>
    </source>
</evidence>
<dbReference type="Proteomes" id="UP001154282">
    <property type="component" value="Unassembled WGS sequence"/>
</dbReference>
<name>A0AAV0IQA5_9ROSI</name>
<reference evidence="2" key="1">
    <citation type="submission" date="2022-08" db="EMBL/GenBank/DDBJ databases">
        <authorList>
            <person name="Gutierrez-Valencia J."/>
        </authorList>
    </citation>
    <scope>NUCLEOTIDE SEQUENCE</scope>
</reference>
<dbReference type="AlphaFoldDB" id="A0AAV0IQA5"/>
<proteinExistence type="predicted"/>
<protein>
    <submittedName>
        <fullName evidence="2">Uncharacterized protein</fullName>
    </submittedName>
</protein>
<evidence type="ECO:0000313" key="3">
    <source>
        <dbReference type="Proteomes" id="UP001154282"/>
    </source>
</evidence>
<accession>A0AAV0IQA5</accession>
<comment type="caution">
    <text evidence="2">The sequence shown here is derived from an EMBL/GenBank/DDBJ whole genome shotgun (WGS) entry which is preliminary data.</text>
</comment>
<sequence length="116" mass="13126">MRQRVGYGSRGGGRLGEEKRSPSVDVVARYHWRRLTREGKGSSRNPPRSGGLLKWWWWRKTRCGATCGSLHFFLFEMEEAGDEFKSRTVNKLVQDGDSDGGRCIKLQRGIYSSSGG</sequence>
<organism evidence="2 3">
    <name type="scientific">Linum tenue</name>
    <dbReference type="NCBI Taxonomy" id="586396"/>
    <lineage>
        <taxon>Eukaryota</taxon>
        <taxon>Viridiplantae</taxon>
        <taxon>Streptophyta</taxon>
        <taxon>Embryophyta</taxon>
        <taxon>Tracheophyta</taxon>
        <taxon>Spermatophyta</taxon>
        <taxon>Magnoliopsida</taxon>
        <taxon>eudicotyledons</taxon>
        <taxon>Gunneridae</taxon>
        <taxon>Pentapetalae</taxon>
        <taxon>rosids</taxon>
        <taxon>fabids</taxon>
        <taxon>Malpighiales</taxon>
        <taxon>Linaceae</taxon>
        <taxon>Linum</taxon>
    </lineage>
</organism>